<sequence length="2017" mass="227393">MLKLSIDPQKPPSEGERAARRGYLRQDDFSARRIYSLLLERSFAWVGWADRDAGVLDDLVLGTTDGVLAHQIKSSKNPQGIGVTALLLGRGEEVKRLASSFLMLRKQFPDEKLRLIYVTDDPLTKNDCLLKDEDEASTEQFMRDWNANRFLFEKLKNTKWKPLLDQLRQVSELNESEFVDFFTCFEVVAGNSVSRLVPSSDDVQVEQQILDLRDRIPALIVENDHKSRWSRQELLQALNWPDSYRLRFDHRFPLGNFVQKNEQTEAELQTAIDNCSSGYLGLVGPPGSGKSTLLQRALKGKPGVQVLRYLAFVPGSAQGQGRGEADNFFDDLNAQFSEILGGSKRLFETSRLGRQRAFEGSLLRAGKEFSENGTRFIVVVDGLDHIPREEMPDRSLLSALPLPDTVPDGVVFVLGTQRIDLSDMPVAVRNQASKKGRQVSVQPLNFGATKRMSDQLGLPIEIDRRSVHDVGQGHPLVTRYLVELLRQDPTKADELLGGAFVFDGDLEKVYETAWLGASSSDGATLVQQVLLLIAFAQGGIEPDLLASATCDEAVETALKYAGHLLQKSRDDWDVFHNSFRLFLRGKAVLRFGKPDEAFRAPKVYSTLAELSGRAMKSSPQRWLAFRYLFLAGEHGRALAMSGRQFFVQQYLDGRSPYDVHGDISDAYRLVENDRDPEKLFDLMLADDEVSRRSEVFEGVDPLIDAYLAAGLFDTAIEQLRHTHPAGKEWLVVDALLEQGRLDQARDLFEEADLFGGAFASLNVHTRGEDRAALEWARRAVRFMDRSSLVTTLKDYLTGLQHENRHSPHEADLEEVTEHLRYCLARASVELTEYPNVDELLAFWAVDENAIPLLRLEHAENLFAGGDAESGLQVLKTLTECSSFQDLHSSWHLSAARMAFRAGDQALARSIAKLLSPKPLDHERYQLFEAIGPASVELVSVASLFSALDMPLPDIVTPKERLFRGAQHHLIELGRQLGAARTRGSLQFGEVSRVTSEAMQFLASARRTNDDDWSVGHLMPTLAAQIALALIELIKQAKADYTPLVRAYDQLILQEGTAFRWWLDFRRKLILGLFNLDGDRERAIERLNAALQDIRADDPQEALSEKVEFAIACAEVDDIETAQAILRGLRSEALGSYRPAKKDGDYELWTDVLALANQDDPSNRKSRSLVAVRLVDGLQNTSGYDKAARMAQQVLFEASVPDATMAWSAVQWAMDCGAFSWFGLLDSCLHGLVVRSPEKANVALLVWCNLALPWLHDGWRSTTETGAFLERLFRVAPREQLDGLEEVVVRAIGTNAPPYVKTTLLRIVEDAAKKRNGGRLAETARNRWQSEEKSGDDENPDNRDYGHLVDFEQISVEIEHEAQYHKKRNENWHIDGISYGLRKAIIRVIGAATWAETDSFLGKHPKVAKDWEIAKAFAEKAVQADRNERAIEILKPFKGDLETGWSWPSSRGRFRHHQIRHIVGESDVHNAALHDFVEDIAATKYGVSTTLWSIDEIFPLLFETVPWAGLWNRLEDNIRVGRDFQAGSDLPLSDTLKDDDELVVKLVEMALEMGATDLALQTANLVRDLLDQGRASVVELLLRRLLGEGGEKRMRAMDLLVQSQENSDIRRAFQADLAGLVSDPDVGVSASAFFLGSKWRQPLQLPSTELPPFYSLEFALNDRASGAALRDEHSHALLLDDPLGWTEHWMRLVEMLEDFSGVSTIKIRLRVARLIDSWGGFQTFGHDASKRQEAKLSRVDMKLTYRRPHSEVTIRALRHVVRELWFADHISFDQVRLILHELHCDPDRAKLPTIEERPSTLPWPDIPRHLWGDKLNKWLENVALDIAEADPFFGIVIGEFREWEAKDSRDALIVEQLMCDRLEFPVVPSLDDALSKLGRVVRLGYLVALDTSKSQKPDPVCRFLPHQLDLTPSQVLVLNPEVAKLLNWHSITNDPYVYYDGDGDWCAKTIVWRDGLCQSIDDDGRYANGQMVTLSKKGRAAYEQYFGPISIKSHSWRRTEKSDEKRTQDIWRFAVSSQ</sequence>
<dbReference type="Gene3D" id="3.40.50.300">
    <property type="entry name" value="P-loop containing nucleotide triphosphate hydrolases"/>
    <property type="match status" value="1"/>
</dbReference>
<feature type="region of interest" description="Disordered" evidence="1">
    <location>
        <begin position="1"/>
        <end position="21"/>
    </location>
</feature>
<protein>
    <recommendedName>
        <fullName evidence="4">AAA+ ATPase domain-containing protein</fullName>
    </recommendedName>
</protein>
<evidence type="ECO:0000313" key="3">
    <source>
        <dbReference type="Proteomes" id="UP000183400"/>
    </source>
</evidence>
<dbReference type="Proteomes" id="UP000183400">
    <property type="component" value="Unassembled WGS sequence"/>
</dbReference>
<evidence type="ECO:0000313" key="2">
    <source>
        <dbReference type="EMBL" id="SDX64003.1"/>
    </source>
</evidence>
<gene>
    <name evidence="2" type="ORF">SAMN05444358_10858</name>
</gene>
<feature type="region of interest" description="Disordered" evidence="1">
    <location>
        <begin position="1317"/>
        <end position="1344"/>
    </location>
</feature>
<name>A0A1H3DC13_9RHOB</name>
<dbReference type="EMBL" id="FNNP01000008">
    <property type="protein sequence ID" value="SDX64003.1"/>
    <property type="molecule type" value="Genomic_DNA"/>
</dbReference>
<organism evidence="2 3">
    <name type="scientific">Ruegeria halocynthiae</name>
    <dbReference type="NCBI Taxonomy" id="985054"/>
    <lineage>
        <taxon>Bacteria</taxon>
        <taxon>Pseudomonadati</taxon>
        <taxon>Pseudomonadota</taxon>
        <taxon>Alphaproteobacteria</taxon>
        <taxon>Rhodobacterales</taxon>
        <taxon>Roseobacteraceae</taxon>
        <taxon>Ruegeria</taxon>
    </lineage>
</organism>
<accession>A0A1H3DC13</accession>
<keyword evidence="3" id="KW-1185">Reference proteome</keyword>
<evidence type="ECO:0000256" key="1">
    <source>
        <dbReference type="SAM" id="MobiDB-lite"/>
    </source>
</evidence>
<dbReference type="STRING" id="985054.SAMN05444358_10858"/>
<proteinExistence type="predicted"/>
<dbReference type="SUPFAM" id="SSF52540">
    <property type="entry name" value="P-loop containing nucleoside triphosphate hydrolases"/>
    <property type="match status" value="1"/>
</dbReference>
<dbReference type="InterPro" id="IPR027417">
    <property type="entry name" value="P-loop_NTPase"/>
</dbReference>
<evidence type="ECO:0008006" key="4">
    <source>
        <dbReference type="Google" id="ProtNLM"/>
    </source>
</evidence>
<feature type="compositionally biased region" description="Basic and acidic residues" evidence="1">
    <location>
        <begin position="1321"/>
        <end position="1332"/>
    </location>
</feature>
<reference evidence="3" key="1">
    <citation type="submission" date="2016-10" db="EMBL/GenBank/DDBJ databases">
        <authorList>
            <person name="Varghese N."/>
            <person name="Submissions S."/>
        </authorList>
    </citation>
    <scope>NUCLEOTIDE SEQUENCE [LARGE SCALE GENOMIC DNA]</scope>
    <source>
        <strain evidence="3">DSM 27839</strain>
    </source>
</reference>